<evidence type="ECO:0000313" key="7">
    <source>
        <dbReference type="Proteomes" id="UP000036520"/>
    </source>
</evidence>
<dbReference type="PANTHER" id="PTHR11085">
    <property type="entry name" value="NAD-DEPENDENT PROTEIN DEACYLASE SIRTUIN-5, MITOCHONDRIAL-RELATED"/>
    <property type="match status" value="1"/>
</dbReference>
<dbReference type="EC" id="2.3.1.286" evidence="1"/>
<dbReference type="AlphaFoldDB" id="A0A0H4PIF1"/>
<evidence type="ECO:0000256" key="3">
    <source>
        <dbReference type="ARBA" id="ARBA00023027"/>
    </source>
</evidence>
<dbReference type="InterPro" id="IPR029035">
    <property type="entry name" value="DHS-like_NAD/FAD-binding_dom"/>
</dbReference>
<evidence type="ECO:0000259" key="5">
    <source>
        <dbReference type="PROSITE" id="PS50305"/>
    </source>
</evidence>
<dbReference type="SUPFAM" id="SSF52467">
    <property type="entry name" value="DHS-like NAD/FAD-binding domain"/>
    <property type="match status" value="1"/>
</dbReference>
<evidence type="ECO:0000313" key="6">
    <source>
        <dbReference type="EMBL" id="AKP52830.1"/>
    </source>
</evidence>
<evidence type="ECO:0000256" key="2">
    <source>
        <dbReference type="ARBA" id="ARBA00022679"/>
    </source>
</evidence>
<comment type="caution">
    <text evidence="4">Lacks conserved residue(s) required for the propagation of feature annotation.</text>
</comment>
<dbReference type="InterPro" id="IPR050134">
    <property type="entry name" value="NAD-dep_sirtuin_deacylases"/>
</dbReference>
<dbReference type="CDD" id="cd01412">
    <property type="entry name" value="SIRT5_Af1_CobB"/>
    <property type="match status" value="1"/>
</dbReference>
<dbReference type="KEGG" id="camu:CA2015_3441"/>
<sequence>MKSEIKNLVVLTGAGISAESGIKTFRDDNGLWEGHDVMEVASPEGWNKDKEKVLEFYNSRRKTGLYAKPNEAHLKLSELEKKYKVTIITQNVDDLHEKAGSSTVLHLHGELFKAQSTIDPKLVYPIEGWELKIGDKCEKGSQLRPYIVWFGEPVPMMTSAISAVENADALVIIGTSMLVYPAAGLIDYTRKEIPKFVIDPIIPHIPSQENIFFIEEKASTGVKKLEKLLKNWKFEGL</sequence>
<keyword evidence="3" id="KW-0520">NAD</keyword>
<dbReference type="InterPro" id="IPR026591">
    <property type="entry name" value="Sirtuin_cat_small_dom_sf"/>
</dbReference>
<dbReference type="GO" id="GO:0036054">
    <property type="term" value="F:protein-malonyllysine demalonylase activity"/>
    <property type="evidence" value="ECO:0007669"/>
    <property type="project" value="InterPro"/>
</dbReference>
<feature type="domain" description="Deacetylase sirtuin-type" evidence="5">
    <location>
        <begin position="1"/>
        <end position="235"/>
    </location>
</feature>
<dbReference type="Pfam" id="PF02146">
    <property type="entry name" value="SIR2"/>
    <property type="match status" value="1"/>
</dbReference>
<dbReference type="InterPro" id="IPR027546">
    <property type="entry name" value="Sirtuin_class_III"/>
</dbReference>
<gene>
    <name evidence="6" type="ORF">CA2015_3441</name>
</gene>
<accession>A0A0H4PIF1</accession>
<dbReference type="PANTHER" id="PTHR11085:SF4">
    <property type="entry name" value="NAD-DEPENDENT PROTEIN DEACYLASE"/>
    <property type="match status" value="1"/>
</dbReference>
<dbReference type="PROSITE" id="PS50305">
    <property type="entry name" value="SIRTUIN"/>
    <property type="match status" value="1"/>
</dbReference>
<name>A0A0H4PIF1_9BACT</name>
<keyword evidence="7" id="KW-1185">Reference proteome</keyword>
<evidence type="ECO:0000256" key="1">
    <source>
        <dbReference type="ARBA" id="ARBA00012928"/>
    </source>
</evidence>
<dbReference type="Gene3D" id="3.30.1600.10">
    <property type="entry name" value="SIR2/SIRT2 'Small Domain"/>
    <property type="match status" value="1"/>
</dbReference>
<dbReference type="GO" id="GO:0017136">
    <property type="term" value="F:histone deacetylase activity, NAD-dependent"/>
    <property type="evidence" value="ECO:0007669"/>
    <property type="project" value="TreeGrafter"/>
</dbReference>
<proteinExistence type="predicted"/>
<keyword evidence="2" id="KW-0808">Transferase</keyword>
<dbReference type="STRING" id="320787.CA2015_3441"/>
<dbReference type="Gene3D" id="3.40.50.1220">
    <property type="entry name" value="TPP-binding domain"/>
    <property type="match status" value="1"/>
</dbReference>
<dbReference type="GO" id="GO:0070403">
    <property type="term" value="F:NAD+ binding"/>
    <property type="evidence" value="ECO:0007669"/>
    <property type="project" value="InterPro"/>
</dbReference>
<dbReference type="InterPro" id="IPR003000">
    <property type="entry name" value="Sirtuin"/>
</dbReference>
<dbReference type="PATRIC" id="fig|320787.5.peg.3763"/>
<protein>
    <recommendedName>
        <fullName evidence="1">protein acetyllysine N-acetyltransferase</fullName>
        <ecNumber evidence="1">2.3.1.286</ecNumber>
    </recommendedName>
</protein>
<evidence type="ECO:0000256" key="4">
    <source>
        <dbReference type="PROSITE-ProRule" id="PRU00236"/>
    </source>
</evidence>
<reference evidence="6 7" key="1">
    <citation type="submission" date="2015-07" db="EMBL/GenBank/DDBJ databases">
        <authorList>
            <person name="Kim K.M."/>
        </authorList>
    </citation>
    <scope>NUCLEOTIDE SEQUENCE [LARGE SCALE GENOMIC DNA]</scope>
    <source>
        <strain evidence="6 7">KCTC 12363</strain>
    </source>
</reference>
<dbReference type="RefSeq" id="WP_240477826.1">
    <property type="nucleotide sequence ID" value="NZ_CAXBGM010000042.1"/>
</dbReference>
<dbReference type="EMBL" id="CP012040">
    <property type="protein sequence ID" value="AKP52830.1"/>
    <property type="molecule type" value="Genomic_DNA"/>
</dbReference>
<dbReference type="InterPro" id="IPR026590">
    <property type="entry name" value="Ssirtuin_cat_dom"/>
</dbReference>
<dbReference type="Proteomes" id="UP000036520">
    <property type="component" value="Chromosome"/>
</dbReference>
<organism evidence="6 7">
    <name type="scientific">Cyclobacterium amurskyense</name>
    <dbReference type="NCBI Taxonomy" id="320787"/>
    <lineage>
        <taxon>Bacteria</taxon>
        <taxon>Pseudomonadati</taxon>
        <taxon>Bacteroidota</taxon>
        <taxon>Cytophagia</taxon>
        <taxon>Cytophagales</taxon>
        <taxon>Cyclobacteriaceae</taxon>
        <taxon>Cyclobacterium</taxon>
    </lineage>
</organism>
<dbReference type="GO" id="GO:0036055">
    <property type="term" value="F:protein-succinyllysine desuccinylase activity"/>
    <property type="evidence" value="ECO:0007669"/>
    <property type="project" value="InterPro"/>
</dbReference>